<evidence type="ECO:0000256" key="13">
    <source>
        <dbReference type="ARBA" id="ARBA00025707"/>
    </source>
</evidence>
<evidence type="ECO:0000256" key="12">
    <source>
        <dbReference type="ARBA" id="ARBA00023315"/>
    </source>
</evidence>
<organism evidence="15 16">
    <name type="scientific">Staurois parvus</name>
    <dbReference type="NCBI Taxonomy" id="386267"/>
    <lineage>
        <taxon>Eukaryota</taxon>
        <taxon>Metazoa</taxon>
        <taxon>Chordata</taxon>
        <taxon>Craniata</taxon>
        <taxon>Vertebrata</taxon>
        <taxon>Euteleostomi</taxon>
        <taxon>Amphibia</taxon>
        <taxon>Batrachia</taxon>
        <taxon>Anura</taxon>
        <taxon>Neobatrachia</taxon>
        <taxon>Ranoidea</taxon>
        <taxon>Ranidae</taxon>
        <taxon>Staurois</taxon>
    </lineage>
</organism>
<comment type="subcellular location">
    <subcellularLocation>
        <location evidence="1">Membrane</location>
    </subcellularLocation>
</comment>
<evidence type="ECO:0000256" key="9">
    <source>
        <dbReference type="ARBA" id="ARBA00023136"/>
    </source>
</evidence>
<sequence length="208" mass="23158">MLLCGLFILPLRIIFFLITLIMAWLVASFTTCCISKLGLEPLKGWRRNVSKYVLSCLGRCLFFSMGFHVRIFGKPASFSESPVFVVAPHSSFFDGIAVIASGMPSTVSRAENIAVPIFGSILHSLQPIMVSRTDPDSRKNTINEITKRATSEGEWPQVLIFPEGTCTNRSCLISFKPGAFYPAVPVQPIILRYPNTLDTVTWTWQGYT</sequence>
<dbReference type="PANTHER" id="PTHR23063:SF21">
    <property type="entry name" value="LYSOPHOSPHATIDYLCHOLINE ACYLTRANSFERASE 2"/>
    <property type="match status" value="1"/>
</dbReference>
<comment type="caution">
    <text evidence="15">The sequence shown here is derived from an EMBL/GenBank/DDBJ whole genome shotgun (WGS) entry which is preliminary data.</text>
</comment>
<feature type="non-terminal residue" evidence="15">
    <location>
        <position position="208"/>
    </location>
</feature>
<dbReference type="Proteomes" id="UP001162483">
    <property type="component" value="Unassembled WGS sequence"/>
</dbReference>
<proteinExistence type="inferred from homology"/>
<comment type="pathway">
    <text evidence="2">Lipid metabolism.</text>
</comment>
<evidence type="ECO:0000259" key="14">
    <source>
        <dbReference type="SMART" id="SM00563"/>
    </source>
</evidence>
<evidence type="ECO:0000256" key="1">
    <source>
        <dbReference type="ARBA" id="ARBA00004370"/>
    </source>
</evidence>
<dbReference type="Pfam" id="PF01553">
    <property type="entry name" value="Acyltransferase"/>
    <property type="match status" value="1"/>
</dbReference>
<dbReference type="SUPFAM" id="SSF69593">
    <property type="entry name" value="Glycerol-3-phosphate (1)-acyltransferase"/>
    <property type="match status" value="1"/>
</dbReference>
<dbReference type="CDD" id="cd07991">
    <property type="entry name" value="LPLAT_LPCAT1-like"/>
    <property type="match status" value="1"/>
</dbReference>
<evidence type="ECO:0000256" key="11">
    <source>
        <dbReference type="ARBA" id="ARBA00023264"/>
    </source>
</evidence>
<keyword evidence="5" id="KW-0808">Transferase</keyword>
<evidence type="ECO:0000256" key="5">
    <source>
        <dbReference type="ARBA" id="ARBA00022679"/>
    </source>
</evidence>
<comment type="similarity">
    <text evidence="3">Belongs to the 1-acyl-sn-glycerol-3-phosphate acyltransferase family.</text>
</comment>
<keyword evidence="8" id="KW-0443">Lipid metabolism</keyword>
<name>A0ABN9F6Q6_9NEOB</name>
<accession>A0ABN9F6Q6</accession>
<keyword evidence="10" id="KW-0594">Phospholipid biosynthesis</keyword>
<dbReference type="SMART" id="SM00563">
    <property type="entry name" value="PlsC"/>
    <property type="match status" value="1"/>
</dbReference>
<evidence type="ECO:0000256" key="7">
    <source>
        <dbReference type="ARBA" id="ARBA00022989"/>
    </source>
</evidence>
<evidence type="ECO:0000256" key="10">
    <source>
        <dbReference type="ARBA" id="ARBA00023209"/>
    </source>
</evidence>
<evidence type="ECO:0000256" key="2">
    <source>
        <dbReference type="ARBA" id="ARBA00005189"/>
    </source>
</evidence>
<evidence type="ECO:0000256" key="4">
    <source>
        <dbReference type="ARBA" id="ARBA00022516"/>
    </source>
</evidence>
<keyword evidence="6" id="KW-0812">Transmembrane</keyword>
<keyword evidence="12" id="KW-0012">Acyltransferase</keyword>
<evidence type="ECO:0000313" key="16">
    <source>
        <dbReference type="Proteomes" id="UP001162483"/>
    </source>
</evidence>
<comment type="pathway">
    <text evidence="13">Phospholipid metabolism.</text>
</comment>
<reference evidence="15" key="1">
    <citation type="submission" date="2023-05" db="EMBL/GenBank/DDBJ databases">
        <authorList>
            <person name="Stuckert A."/>
        </authorList>
    </citation>
    <scope>NUCLEOTIDE SEQUENCE</scope>
</reference>
<keyword evidence="16" id="KW-1185">Reference proteome</keyword>
<keyword evidence="4" id="KW-0444">Lipid biosynthesis</keyword>
<evidence type="ECO:0000256" key="6">
    <source>
        <dbReference type="ARBA" id="ARBA00022692"/>
    </source>
</evidence>
<evidence type="ECO:0000256" key="3">
    <source>
        <dbReference type="ARBA" id="ARBA00008655"/>
    </source>
</evidence>
<dbReference type="PANTHER" id="PTHR23063">
    <property type="entry name" value="PHOSPHOLIPID ACYLTRANSFERASE"/>
    <property type="match status" value="1"/>
</dbReference>
<evidence type="ECO:0000256" key="8">
    <source>
        <dbReference type="ARBA" id="ARBA00023098"/>
    </source>
</evidence>
<protein>
    <recommendedName>
        <fullName evidence="14">Phospholipid/glycerol acyltransferase domain-containing protein</fullName>
    </recommendedName>
</protein>
<keyword evidence="11" id="KW-1208">Phospholipid metabolism</keyword>
<keyword evidence="7" id="KW-1133">Transmembrane helix</keyword>
<dbReference type="InterPro" id="IPR045252">
    <property type="entry name" value="LPCAT1-like"/>
</dbReference>
<dbReference type="InterPro" id="IPR002123">
    <property type="entry name" value="Plipid/glycerol_acylTrfase"/>
</dbReference>
<feature type="domain" description="Phospholipid/glycerol acyltransferase" evidence="14">
    <location>
        <begin position="83"/>
        <end position="194"/>
    </location>
</feature>
<gene>
    <name evidence="15" type="ORF">SPARVUS_LOCUS11413675</name>
</gene>
<keyword evidence="9" id="KW-0472">Membrane</keyword>
<evidence type="ECO:0000313" key="15">
    <source>
        <dbReference type="EMBL" id="CAI9592724.1"/>
    </source>
</evidence>
<dbReference type="EMBL" id="CATNWA010016445">
    <property type="protein sequence ID" value="CAI9592724.1"/>
    <property type="molecule type" value="Genomic_DNA"/>
</dbReference>